<dbReference type="EMBL" id="CP040449">
    <property type="protein sequence ID" value="QFI55697.1"/>
    <property type="molecule type" value="Genomic_DNA"/>
</dbReference>
<dbReference type="RefSeq" id="WP_193001769.1">
    <property type="nucleotide sequence ID" value="NZ_CP040449.1"/>
</dbReference>
<evidence type="ECO:0000256" key="1">
    <source>
        <dbReference type="SAM" id="SignalP"/>
    </source>
</evidence>
<evidence type="ECO:0000313" key="3">
    <source>
        <dbReference type="Proteomes" id="UP000594034"/>
    </source>
</evidence>
<keyword evidence="1" id="KW-0732">Signal</keyword>
<dbReference type="Proteomes" id="UP000594034">
    <property type="component" value="Chromosome"/>
</dbReference>
<dbReference type="AlphaFoldDB" id="A0A5J6X026"/>
<name>A0A5J6X026_9GAMM</name>
<accession>A0A5J6X026</accession>
<gene>
    <name evidence="2" type="ORF">FE240_13935</name>
</gene>
<feature type="chain" id="PRO_5023833632" description="DUF1176 domain-containing protein" evidence="1">
    <location>
        <begin position="20"/>
        <end position="284"/>
    </location>
</feature>
<protein>
    <recommendedName>
        <fullName evidence="4">DUF1176 domain-containing protein</fullName>
    </recommendedName>
</protein>
<evidence type="ECO:0000313" key="2">
    <source>
        <dbReference type="EMBL" id="QFI55697.1"/>
    </source>
</evidence>
<proteinExistence type="predicted"/>
<dbReference type="KEGG" id="asim:FE240_13935"/>
<sequence length="284" mass="31640">MKQLVPLLTLALTAPSAMASSPNDIWSYQDSNGITLAKACNNKSTCELLYKNSHYLALVNNRSQTGCAIGDLLVAEHASRSFKKLETGTCSPSASIEVNTYNHLNNIDVMVGDRLIKRYPLDTWMYMEERKKGNVVSWKKAEENAKKQPVLIEEPVGHAEWQMSNQGTQYDLFQGVNLLTLKCSRQFERQESSSHPTLVETTTKLVQTSSSLVHTNGKGSQFVDAIEVDGKRLSAKVTNQAQWTDLVSTLLAASKVTAYKDETAVAIWKMKPVQLQTPCEYYRG</sequence>
<feature type="signal peptide" evidence="1">
    <location>
        <begin position="1"/>
        <end position="19"/>
    </location>
</feature>
<organism evidence="2 3">
    <name type="scientific">Aeromonas simiae</name>
    <dbReference type="NCBI Taxonomy" id="218936"/>
    <lineage>
        <taxon>Bacteria</taxon>
        <taxon>Pseudomonadati</taxon>
        <taxon>Pseudomonadota</taxon>
        <taxon>Gammaproteobacteria</taxon>
        <taxon>Aeromonadales</taxon>
        <taxon>Aeromonadaceae</taxon>
        <taxon>Aeromonas</taxon>
    </lineage>
</organism>
<keyword evidence="3" id="KW-1185">Reference proteome</keyword>
<reference evidence="2 3" key="1">
    <citation type="submission" date="2019-05" db="EMBL/GenBank/DDBJ databases">
        <title>OXA-830, a novel chromosomally encoded expanded-spectrum class D beta-lactamase in Aeromonas simiae.</title>
        <authorList>
            <person name="Zhou W."/>
            <person name="Chen Q."/>
        </authorList>
    </citation>
    <scope>NUCLEOTIDE SEQUENCE [LARGE SCALE GENOMIC DNA]</scope>
    <source>
        <strain evidence="2 3">A6</strain>
    </source>
</reference>
<evidence type="ECO:0008006" key="4">
    <source>
        <dbReference type="Google" id="ProtNLM"/>
    </source>
</evidence>